<accession>A0AAD9UQJ3</accession>
<dbReference type="Pfam" id="PF08373">
    <property type="entry name" value="RAP"/>
    <property type="match status" value="1"/>
</dbReference>
<dbReference type="Proteomes" id="UP001214638">
    <property type="component" value="Unassembled WGS sequence"/>
</dbReference>
<organism evidence="2 3">
    <name type="scientific">Babesia duncani</name>
    <dbReference type="NCBI Taxonomy" id="323732"/>
    <lineage>
        <taxon>Eukaryota</taxon>
        <taxon>Sar</taxon>
        <taxon>Alveolata</taxon>
        <taxon>Apicomplexa</taxon>
        <taxon>Aconoidasida</taxon>
        <taxon>Piroplasmida</taxon>
        <taxon>Babesiidae</taxon>
        <taxon>Babesia</taxon>
    </lineage>
</organism>
<dbReference type="KEGG" id="bdw:94335404"/>
<evidence type="ECO:0000259" key="1">
    <source>
        <dbReference type="PROSITE" id="PS51286"/>
    </source>
</evidence>
<proteinExistence type="predicted"/>
<reference evidence="2" key="1">
    <citation type="journal article" date="2023" name="Nat. Microbiol.">
        <title>Babesia duncani multi-omics identifies virulence factors and drug targets.</title>
        <authorList>
            <person name="Singh P."/>
            <person name="Lonardi S."/>
            <person name="Liang Q."/>
            <person name="Vydyam P."/>
            <person name="Khabirova E."/>
            <person name="Fang T."/>
            <person name="Gihaz S."/>
            <person name="Thekkiniath J."/>
            <person name="Munshi M."/>
            <person name="Abel S."/>
            <person name="Ciampossin L."/>
            <person name="Batugedara G."/>
            <person name="Gupta M."/>
            <person name="Lu X.M."/>
            <person name="Lenz T."/>
            <person name="Chakravarty S."/>
            <person name="Cornillot E."/>
            <person name="Hu Y."/>
            <person name="Ma W."/>
            <person name="Gonzalez L.M."/>
            <person name="Sanchez S."/>
            <person name="Estrada K."/>
            <person name="Sanchez-Flores A."/>
            <person name="Montero E."/>
            <person name="Harb O.S."/>
            <person name="Le Roch K.G."/>
            <person name="Mamoun C.B."/>
        </authorList>
    </citation>
    <scope>NUCLEOTIDE SEQUENCE</scope>
    <source>
        <strain evidence="2">WA1</strain>
    </source>
</reference>
<protein>
    <submittedName>
        <fullName evidence="2">RAP domain</fullName>
    </submittedName>
</protein>
<comment type="caution">
    <text evidence="2">The sequence shown here is derived from an EMBL/GenBank/DDBJ whole genome shotgun (WGS) entry which is preliminary data.</text>
</comment>
<feature type="domain" description="RAP" evidence="1">
    <location>
        <begin position="361"/>
        <end position="432"/>
    </location>
</feature>
<dbReference type="AlphaFoldDB" id="A0AAD9UQJ3"/>
<evidence type="ECO:0000313" key="2">
    <source>
        <dbReference type="EMBL" id="KAK2198101.1"/>
    </source>
</evidence>
<gene>
    <name evidence="2" type="ORF">BdWA1_001106</name>
</gene>
<dbReference type="RefSeq" id="XP_067804943.1">
    <property type="nucleotide sequence ID" value="XM_067946152.1"/>
</dbReference>
<dbReference type="PROSITE" id="PS51286">
    <property type="entry name" value="RAP"/>
    <property type="match status" value="1"/>
</dbReference>
<sequence>MKPSQTRELLLLLEKCNGLGIRENKEGIDVFHVIYCELVYKLMNENLRSLSIKEISRLLHVMQKIKFNKTSANAEISALICEENRDALGSSACENCKARYGHLLSLNGVDMTSLLTILLGKSLVLQTRANKKVYENAIIPYLILVGSSNHCGCASIVSNLLQTHQHALLKSKSLRNLAIVLHTIKRLNVRAFKLESKIIQKILINFEELINLEKSQAAVYAAFGQIIMATVSQHYSGSLFNRRSDLLLNKILVFVSKSHDQFNVKESPFLASQLGILFTNASLERFELFKLIKANKNILELKKRLKLENVSPDSNDTLENQHWRTSDIHKSVAAAMEFMGLPCKVETLIYPYIVDLQFGNTVIEVDGPYHYVQNGSESLNRVLKLEHHKRLRYNLNTLVKDKLLGKMGYKIVHLPFYEWPDSPQEQLEYLKGLNLCMHNRQEGSSNTQVIQTPL</sequence>
<dbReference type="InterPro" id="IPR013584">
    <property type="entry name" value="RAP"/>
</dbReference>
<dbReference type="EMBL" id="JALLKP010000001">
    <property type="protein sequence ID" value="KAK2198101.1"/>
    <property type="molecule type" value="Genomic_DNA"/>
</dbReference>
<keyword evidence="3" id="KW-1185">Reference proteome</keyword>
<evidence type="ECO:0000313" key="3">
    <source>
        <dbReference type="Proteomes" id="UP001214638"/>
    </source>
</evidence>
<dbReference type="SMART" id="SM00952">
    <property type="entry name" value="RAP"/>
    <property type="match status" value="1"/>
</dbReference>
<name>A0AAD9UQJ3_9APIC</name>
<dbReference type="GeneID" id="94335404"/>